<gene>
    <name evidence="4" type="ORF">JD276_10070</name>
</gene>
<comment type="caution">
    <text evidence="4">The sequence shown here is derived from an EMBL/GenBank/DDBJ whole genome shotgun (WGS) entry which is preliminary data.</text>
</comment>
<keyword evidence="5" id="KW-1185">Reference proteome</keyword>
<dbReference type="Gene3D" id="3.90.850.10">
    <property type="entry name" value="Fumarylacetoacetase-like, C-terminal domain"/>
    <property type="match status" value="1"/>
</dbReference>
<dbReference type="GO" id="GO:0046872">
    <property type="term" value="F:metal ion binding"/>
    <property type="evidence" value="ECO:0007669"/>
    <property type="project" value="UniProtKB-KW"/>
</dbReference>
<evidence type="ECO:0000256" key="1">
    <source>
        <dbReference type="ARBA" id="ARBA00010211"/>
    </source>
</evidence>
<feature type="domain" description="Fumarylacetoacetase-like C-terminal" evidence="3">
    <location>
        <begin position="68"/>
        <end position="271"/>
    </location>
</feature>
<dbReference type="InterPro" id="IPR036663">
    <property type="entry name" value="Fumarylacetoacetase_C_sf"/>
</dbReference>
<dbReference type="EMBL" id="JAEHOH010000013">
    <property type="protein sequence ID" value="MBK0419379.1"/>
    <property type="molecule type" value="Genomic_DNA"/>
</dbReference>
<evidence type="ECO:0000313" key="4">
    <source>
        <dbReference type="EMBL" id="MBK0419379.1"/>
    </source>
</evidence>
<dbReference type="PANTHER" id="PTHR42796:SF4">
    <property type="entry name" value="FUMARYLACETOACETATE HYDROLASE DOMAIN-CONTAINING PROTEIN 2A"/>
    <property type="match status" value="1"/>
</dbReference>
<name>A0A934QA20_9MICO</name>
<dbReference type="SUPFAM" id="SSF56529">
    <property type="entry name" value="FAH"/>
    <property type="match status" value="1"/>
</dbReference>
<dbReference type="PANTHER" id="PTHR42796">
    <property type="entry name" value="FUMARYLACETOACETATE HYDROLASE DOMAIN-CONTAINING PROTEIN 2A-RELATED"/>
    <property type="match status" value="1"/>
</dbReference>
<dbReference type="InterPro" id="IPR051121">
    <property type="entry name" value="FAH"/>
</dbReference>
<comment type="similarity">
    <text evidence="1">Belongs to the FAH family.</text>
</comment>
<dbReference type="FunFam" id="3.90.850.10:FF:000002">
    <property type="entry name" value="2-hydroxyhepta-2,4-diene-1,7-dioate isomerase"/>
    <property type="match status" value="1"/>
</dbReference>
<accession>A0A934QA20</accession>
<dbReference type="Pfam" id="PF01557">
    <property type="entry name" value="FAA_hydrolase"/>
    <property type="match status" value="1"/>
</dbReference>
<proteinExistence type="inferred from homology"/>
<dbReference type="InterPro" id="IPR011234">
    <property type="entry name" value="Fumarylacetoacetase-like_C"/>
</dbReference>
<evidence type="ECO:0000313" key="5">
    <source>
        <dbReference type="Proteomes" id="UP000608530"/>
    </source>
</evidence>
<keyword evidence="4" id="KW-0378">Hydrolase</keyword>
<keyword evidence="2" id="KW-0479">Metal-binding</keyword>
<dbReference type="Proteomes" id="UP000608530">
    <property type="component" value="Unassembled WGS sequence"/>
</dbReference>
<sequence length="275" mass="29707">MRIATIEHGGSTTAVRVDEGRLTPIDGYADAGELLATGRWEQLAAEASGPSITASDAVFLPPVLEPGKILCIGLNYRKHILEMGRELPEYPSVFAKFPETLTGAAADVESNPLDSAMDWEGELAFVIGDRAYRVDETAAESCIAGYTVANDISMRSWQNRTPEWLQGKMWARTTPVGPVLVTRDEFDLSSAVLRTTVNGETVQEEELSDLLFSPAQLIAYLSQILPLNPGDLVLTGTPGGVGHARRPQMYLHEGDTVEVEITGLGAVRNRITAPA</sequence>
<reference evidence="4" key="1">
    <citation type="submission" date="2020-12" db="EMBL/GenBank/DDBJ databases">
        <title>Leucobacter sp. CAS1, isolated from Chromium sludge.</title>
        <authorList>
            <person name="Xu Z."/>
        </authorList>
    </citation>
    <scope>NUCLEOTIDE SEQUENCE</scope>
    <source>
        <strain evidence="4">CSA1</strain>
    </source>
</reference>
<evidence type="ECO:0000259" key="3">
    <source>
        <dbReference type="Pfam" id="PF01557"/>
    </source>
</evidence>
<dbReference type="RefSeq" id="WP_200115527.1">
    <property type="nucleotide sequence ID" value="NZ_JAEHOH010000013.1"/>
</dbReference>
<dbReference type="AlphaFoldDB" id="A0A934QA20"/>
<evidence type="ECO:0000256" key="2">
    <source>
        <dbReference type="ARBA" id="ARBA00022723"/>
    </source>
</evidence>
<organism evidence="4 5">
    <name type="scientific">Leucobacter chromiisoli</name>
    <dbReference type="NCBI Taxonomy" id="2796471"/>
    <lineage>
        <taxon>Bacteria</taxon>
        <taxon>Bacillati</taxon>
        <taxon>Actinomycetota</taxon>
        <taxon>Actinomycetes</taxon>
        <taxon>Micrococcales</taxon>
        <taxon>Microbacteriaceae</taxon>
        <taxon>Leucobacter</taxon>
    </lineage>
</organism>
<protein>
    <submittedName>
        <fullName evidence="4">Fumarylacetoacetate hydrolase family protein</fullName>
    </submittedName>
</protein>
<dbReference type="GO" id="GO:0019752">
    <property type="term" value="P:carboxylic acid metabolic process"/>
    <property type="evidence" value="ECO:0007669"/>
    <property type="project" value="UniProtKB-ARBA"/>
</dbReference>
<dbReference type="GO" id="GO:0016787">
    <property type="term" value="F:hydrolase activity"/>
    <property type="evidence" value="ECO:0007669"/>
    <property type="project" value="UniProtKB-KW"/>
</dbReference>
<dbReference type="GO" id="GO:0016853">
    <property type="term" value="F:isomerase activity"/>
    <property type="evidence" value="ECO:0007669"/>
    <property type="project" value="UniProtKB-ARBA"/>
</dbReference>